<comment type="similarity">
    <text evidence="2">Belongs to the GtrA family.</text>
</comment>
<evidence type="ECO:0000256" key="2">
    <source>
        <dbReference type="ARBA" id="ARBA00009399"/>
    </source>
</evidence>
<keyword evidence="3 6" id="KW-0812">Transmembrane</keyword>
<sequence>MKLKGLYEKYKSIIKFGIVGCINTGVDFITFSLLLSIFDIDKLLCQVGGYSMGIINSFVLNKLWTFNDKKEKVNPAAQFAKFVITNLISLAISLIGLNILSNRLHINVYASKIIVTLFLQVFNYVVYNLFIFKGKGSNEVAV</sequence>
<evidence type="ECO:0000313" key="9">
    <source>
        <dbReference type="Proteomes" id="UP001623592"/>
    </source>
</evidence>
<feature type="domain" description="GtrA/DPMS transmembrane" evidence="7">
    <location>
        <begin position="15"/>
        <end position="132"/>
    </location>
</feature>
<keyword evidence="9" id="KW-1185">Reference proteome</keyword>
<gene>
    <name evidence="8" type="ORF">ACJDT4_19570</name>
</gene>
<feature type="transmembrane region" description="Helical" evidence="6">
    <location>
        <begin position="79"/>
        <end position="100"/>
    </location>
</feature>
<evidence type="ECO:0000256" key="5">
    <source>
        <dbReference type="ARBA" id="ARBA00023136"/>
    </source>
</evidence>
<dbReference type="InterPro" id="IPR007267">
    <property type="entry name" value="GtrA_DPMS_TM"/>
</dbReference>
<dbReference type="PANTHER" id="PTHR38459">
    <property type="entry name" value="PROPHAGE BACTOPRENOL-LINKED GLUCOSE TRANSLOCASE HOMOLOG"/>
    <property type="match status" value="1"/>
</dbReference>
<evidence type="ECO:0000256" key="4">
    <source>
        <dbReference type="ARBA" id="ARBA00022989"/>
    </source>
</evidence>
<proteinExistence type="inferred from homology"/>
<comment type="subcellular location">
    <subcellularLocation>
        <location evidence="1">Membrane</location>
        <topology evidence="1">Multi-pass membrane protein</topology>
    </subcellularLocation>
</comment>
<evidence type="ECO:0000313" key="8">
    <source>
        <dbReference type="EMBL" id="MFL0252617.1"/>
    </source>
</evidence>
<evidence type="ECO:0000256" key="1">
    <source>
        <dbReference type="ARBA" id="ARBA00004141"/>
    </source>
</evidence>
<evidence type="ECO:0000259" key="7">
    <source>
        <dbReference type="Pfam" id="PF04138"/>
    </source>
</evidence>
<evidence type="ECO:0000256" key="6">
    <source>
        <dbReference type="SAM" id="Phobius"/>
    </source>
</evidence>
<dbReference type="PANTHER" id="PTHR38459:SF1">
    <property type="entry name" value="PROPHAGE BACTOPRENOL-LINKED GLUCOSE TRANSLOCASE HOMOLOG"/>
    <property type="match status" value="1"/>
</dbReference>
<name>A0ABW8TJV3_9CLOT</name>
<reference evidence="8 9" key="1">
    <citation type="submission" date="2024-11" db="EMBL/GenBank/DDBJ databases">
        <authorList>
            <person name="Heng Y.C."/>
            <person name="Lim A.C.H."/>
            <person name="Lee J.K.Y."/>
            <person name="Kittelmann S."/>
        </authorList>
    </citation>
    <scope>NUCLEOTIDE SEQUENCE [LARGE SCALE GENOMIC DNA]</scope>
    <source>
        <strain evidence="8 9">WILCCON 0114</strain>
    </source>
</reference>
<comment type="caution">
    <text evidence="8">The sequence shown here is derived from an EMBL/GenBank/DDBJ whole genome shotgun (WGS) entry which is preliminary data.</text>
</comment>
<evidence type="ECO:0000256" key="3">
    <source>
        <dbReference type="ARBA" id="ARBA00022692"/>
    </source>
</evidence>
<dbReference type="Proteomes" id="UP001623592">
    <property type="component" value="Unassembled WGS sequence"/>
</dbReference>
<feature type="transmembrane region" description="Helical" evidence="6">
    <location>
        <begin position="12"/>
        <end position="35"/>
    </location>
</feature>
<protein>
    <submittedName>
        <fullName evidence="8">GtrA family protein</fullName>
    </submittedName>
</protein>
<keyword evidence="5 6" id="KW-0472">Membrane</keyword>
<dbReference type="InterPro" id="IPR051401">
    <property type="entry name" value="GtrA_CellWall_Glycosyl"/>
</dbReference>
<dbReference type="RefSeq" id="WP_406789276.1">
    <property type="nucleotide sequence ID" value="NZ_JBJIAA010000019.1"/>
</dbReference>
<feature type="transmembrane region" description="Helical" evidence="6">
    <location>
        <begin position="106"/>
        <end position="127"/>
    </location>
</feature>
<dbReference type="Pfam" id="PF04138">
    <property type="entry name" value="GtrA_DPMS_TM"/>
    <property type="match status" value="1"/>
</dbReference>
<keyword evidence="4 6" id="KW-1133">Transmembrane helix</keyword>
<dbReference type="EMBL" id="JBJIAA010000019">
    <property type="protein sequence ID" value="MFL0252617.1"/>
    <property type="molecule type" value="Genomic_DNA"/>
</dbReference>
<organism evidence="8 9">
    <name type="scientific">Clostridium neuense</name>
    <dbReference type="NCBI Taxonomy" id="1728934"/>
    <lineage>
        <taxon>Bacteria</taxon>
        <taxon>Bacillati</taxon>
        <taxon>Bacillota</taxon>
        <taxon>Clostridia</taxon>
        <taxon>Eubacteriales</taxon>
        <taxon>Clostridiaceae</taxon>
        <taxon>Clostridium</taxon>
    </lineage>
</organism>
<accession>A0ABW8TJV3</accession>